<keyword evidence="2" id="KW-1185">Reference proteome</keyword>
<protein>
    <submittedName>
        <fullName evidence="1">Uncharacterized protein</fullName>
    </submittedName>
</protein>
<gene>
    <name evidence="1" type="ORF">BO66DRAFT_332315</name>
</gene>
<sequence>MRSWTIKPCTVADAAALARNNIAAFWEDSSWNQLWPKEIQLQFLIEQSAMRQPRNLLRNRELLRHEKAVDSFTGEIIGYARWALPTGTSTDADGRPEWPEAQVPAVGKDEETRFEVLAESAWWYPKSEMSHMDDEINAIAERILSEKNYLQLDYLAVDPEQKGKGIATALVQSGIRFAEKAELPVFTIAFNAARGVYTRLGFKEIHSRTQGISQYGGVGVYTTYFMVRDVLVM</sequence>
<name>A0ACD1GXR4_9EURO</name>
<accession>A0ACD1GXR4</accession>
<evidence type="ECO:0000313" key="2">
    <source>
        <dbReference type="Proteomes" id="UP000249661"/>
    </source>
</evidence>
<reference evidence="1" key="1">
    <citation type="submission" date="2018-02" db="EMBL/GenBank/DDBJ databases">
        <title>The genomes of Aspergillus section Nigri reveals drivers in fungal speciation.</title>
        <authorList>
            <consortium name="DOE Joint Genome Institute"/>
            <person name="Vesth T.C."/>
            <person name="Nybo J."/>
            <person name="Theobald S."/>
            <person name="Brandl J."/>
            <person name="Frisvad J.C."/>
            <person name="Nielsen K.F."/>
            <person name="Lyhne E.K."/>
            <person name="Kogle M.E."/>
            <person name="Kuo A."/>
            <person name="Riley R."/>
            <person name="Clum A."/>
            <person name="Nolan M."/>
            <person name="Lipzen A."/>
            <person name="Salamov A."/>
            <person name="Henrissat B."/>
            <person name="Wiebenga A."/>
            <person name="De vries R.P."/>
            <person name="Grigoriev I.V."/>
            <person name="Mortensen U.H."/>
            <person name="Andersen M.R."/>
            <person name="Baker S.E."/>
        </authorList>
    </citation>
    <scope>NUCLEOTIDE SEQUENCE</scope>
    <source>
        <strain evidence="1">CBS 121060</strain>
    </source>
</reference>
<dbReference type="EMBL" id="KZ824986">
    <property type="protein sequence ID" value="RAH66093.1"/>
    <property type="molecule type" value="Genomic_DNA"/>
</dbReference>
<organism evidence="1 2">
    <name type="scientific">Aspergillus aculeatinus CBS 121060</name>
    <dbReference type="NCBI Taxonomy" id="1448322"/>
    <lineage>
        <taxon>Eukaryota</taxon>
        <taxon>Fungi</taxon>
        <taxon>Dikarya</taxon>
        <taxon>Ascomycota</taxon>
        <taxon>Pezizomycotina</taxon>
        <taxon>Eurotiomycetes</taxon>
        <taxon>Eurotiomycetidae</taxon>
        <taxon>Eurotiales</taxon>
        <taxon>Aspergillaceae</taxon>
        <taxon>Aspergillus</taxon>
        <taxon>Aspergillus subgen. Circumdati</taxon>
    </lineage>
</organism>
<evidence type="ECO:0000313" key="1">
    <source>
        <dbReference type="EMBL" id="RAH66093.1"/>
    </source>
</evidence>
<proteinExistence type="predicted"/>
<dbReference type="Proteomes" id="UP000249661">
    <property type="component" value="Unassembled WGS sequence"/>
</dbReference>